<dbReference type="AlphaFoldDB" id="A0A5B9P325"/>
<evidence type="ECO:0000313" key="3">
    <source>
        <dbReference type="Proteomes" id="UP000322214"/>
    </source>
</evidence>
<dbReference type="Pfam" id="PF07607">
    <property type="entry name" value="DUF1570"/>
    <property type="match status" value="1"/>
</dbReference>
<dbReference type="Proteomes" id="UP000322214">
    <property type="component" value="Chromosome"/>
</dbReference>
<organism evidence="2 3">
    <name type="scientific">Mariniblastus fucicola</name>
    <dbReference type="NCBI Taxonomy" id="980251"/>
    <lineage>
        <taxon>Bacteria</taxon>
        <taxon>Pseudomonadati</taxon>
        <taxon>Planctomycetota</taxon>
        <taxon>Planctomycetia</taxon>
        <taxon>Pirellulales</taxon>
        <taxon>Pirellulaceae</taxon>
        <taxon>Mariniblastus</taxon>
    </lineage>
</organism>
<sequence length="305" mass="35356">MAAAAIGRNSASHSLAFRHRQELAIVPRPNLTASKFVRFSILILLLITGCHALPTTHSLLPRSLELPQKREIVRGQLVIHSDFHLPRRHRLLGELQSRRDDVSQLLNIPVSDEPIHIYLFANEASFTDYMQRKHPLFPNRRAFFVKNDTSLMVFAWWGNRVAEDLRHEVTHGYLHSVINDLPLWLDEGIAEYFETPRVNRGFNSPHFHLLIEKYDSGQWQPDLERLESLRKAGALTLMDYAESWLWVHYLLHHEVETAGLLQHHIEQVRLDPAAAKSLHQLLTESDRDATELLSHLEYLRKTVKP</sequence>
<feature type="domain" description="DUF1570" evidence="1">
    <location>
        <begin position="167"/>
        <end position="256"/>
    </location>
</feature>
<proteinExistence type="predicted"/>
<gene>
    <name evidence="2" type="ORF">MFFC18_07880</name>
</gene>
<evidence type="ECO:0000313" key="2">
    <source>
        <dbReference type="EMBL" id="QEG20937.1"/>
    </source>
</evidence>
<dbReference type="STRING" id="980251.GCA_001642875_02913"/>
<reference evidence="2 3" key="1">
    <citation type="submission" date="2019-08" db="EMBL/GenBank/DDBJ databases">
        <title>Deep-cultivation of Planctomycetes and their phenomic and genomic characterization uncovers novel biology.</title>
        <authorList>
            <person name="Wiegand S."/>
            <person name="Jogler M."/>
            <person name="Boedeker C."/>
            <person name="Pinto D."/>
            <person name="Vollmers J."/>
            <person name="Rivas-Marin E."/>
            <person name="Kohn T."/>
            <person name="Peeters S.H."/>
            <person name="Heuer A."/>
            <person name="Rast P."/>
            <person name="Oberbeckmann S."/>
            <person name="Bunk B."/>
            <person name="Jeske O."/>
            <person name="Meyerdierks A."/>
            <person name="Storesund J.E."/>
            <person name="Kallscheuer N."/>
            <person name="Luecker S."/>
            <person name="Lage O.M."/>
            <person name="Pohl T."/>
            <person name="Merkel B.J."/>
            <person name="Hornburger P."/>
            <person name="Mueller R.-W."/>
            <person name="Bruemmer F."/>
            <person name="Labrenz M."/>
            <person name="Spormann A.M."/>
            <person name="Op den Camp H."/>
            <person name="Overmann J."/>
            <person name="Amann R."/>
            <person name="Jetten M.S.M."/>
            <person name="Mascher T."/>
            <person name="Medema M.H."/>
            <person name="Devos D.P."/>
            <person name="Kaster A.-K."/>
            <person name="Ovreas L."/>
            <person name="Rohde M."/>
            <person name="Galperin M.Y."/>
            <person name="Jogler C."/>
        </authorList>
    </citation>
    <scope>NUCLEOTIDE SEQUENCE [LARGE SCALE GENOMIC DNA]</scope>
    <source>
        <strain evidence="2 3">FC18</strain>
    </source>
</reference>
<keyword evidence="3" id="KW-1185">Reference proteome</keyword>
<name>A0A5B9P325_9BACT</name>
<dbReference type="KEGG" id="mff:MFFC18_07880"/>
<protein>
    <recommendedName>
        <fullName evidence="1">DUF1570 domain-containing protein</fullName>
    </recommendedName>
</protein>
<dbReference type="EMBL" id="CP042912">
    <property type="protein sequence ID" value="QEG20937.1"/>
    <property type="molecule type" value="Genomic_DNA"/>
</dbReference>
<dbReference type="RefSeq" id="WP_157665184.1">
    <property type="nucleotide sequence ID" value="NZ_CP042912.1"/>
</dbReference>
<dbReference type="InterPro" id="IPR011464">
    <property type="entry name" value="DUF1570"/>
</dbReference>
<accession>A0A5B9P325</accession>
<evidence type="ECO:0000259" key="1">
    <source>
        <dbReference type="Pfam" id="PF07607"/>
    </source>
</evidence>